<protein>
    <submittedName>
        <fullName evidence="3">Extracellular solute-binding protein</fullName>
    </submittedName>
</protein>
<feature type="signal peptide" evidence="2">
    <location>
        <begin position="1"/>
        <end position="23"/>
    </location>
</feature>
<comment type="caution">
    <text evidence="3">The sequence shown here is derived from an EMBL/GenBank/DDBJ whole genome shotgun (WGS) entry which is preliminary data.</text>
</comment>
<dbReference type="AlphaFoldDB" id="A0A7X6JZZ7"/>
<evidence type="ECO:0000313" key="3">
    <source>
        <dbReference type="EMBL" id="NKX46109.1"/>
    </source>
</evidence>
<dbReference type="PANTHER" id="PTHR30222:SF17">
    <property type="entry name" value="SPERMIDINE_PUTRESCINE-BINDING PERIPLASMIC PROTEIN"/>
    <property type="match status" value="1"/>
</dbReference>
<keyword evidence="4" id="KW-1185">Reference proteome</keyword>
<dbReference type="PANTHER" id="PTHR30222">
    <property type="entry name" value="SPERMIDINE/PUTRESCINE-BINDING PERIPLASMIC PROTEIN"/>
    <property type="match status" value="1"/>
</dbReference>
<accession>A0A7X6JZZ7</accession>
<dbReference type="EMBL" id="JAAZQQ010000006">
    <property type="protein sequence ID" value="NKX46109.1"/>
    <property type="molecule type" value="Genomic_DNA"/>
</dbReference>
<keyword evidence="1 2" id="KW-0732">Signal</keyword>
<reference evidence="3 4" key="1">
    <citation type="submission" date="2020-04" db="EMBL/GenBank/DDBJ databases">
        <authorList>
            <person name="Yoon J."/>
        </authorList>
    </citation>
    <scope>NUCLEOTIDE SEQUENCE [LARGE SCALE GENOMIC DNA]</scope>
    <source>
        <strain evidence="3 4">KMU-115</strain>
    </source>
</reference>
<dbReference type="Proteomes" id="UP000526408">
    <property type="component" value="Unassembled WGS sequence"/>
</dbReference>
<evidence type="ECO:0000256" key="2">
    <source>
        <dbReference type="SAM" id="SignalP"/>
    </source>
</evidence>
<proteinExistence type="predicted"/>
<dbReference type="RefSeq" id="WP_168624496.1">
    <property type="nucleotide sequence ID" value="NZ_JAAZQQ010000006.1"/>
</dbReference>
<dbReference type="SUPFAM" id="SSF53850">
    <property type="entry name" value="Periplasmic binding protein-like II"/>
    <property type="match status" value="1"/>
</dbReference>
<dbReference type="Pfam" id="PF13416">
    <property type="entry name" value="SBP_bac_8"/>
    <property type="match status" value="1"/>
</dbReference>
<organism evidence="3 4">
    <name type="scientific">Roseicyclus persicicus</name>
    <dbReference type="NCBI Taxonomy" id="2650661"/>
    <lineage>
        <taxon>Bacteria</taxon>
        <taxon>Pseudomonadati</taxon>
        <taxon>Pseudomonadota</taxon>
        <taxon>Alphaproteobacteria</taxon>
        <taxon>Rhodobacterales</taxon>
        <taxon>Roseobacteraceae</taxon>
        <taxon>Roseicyclus</taxon>
    </lineage>
</organism>
<name>A0A7X6JZZ7_9RHOB</name>
<sequence>MTHRTALGTALALALSIPAYAQAQDLLAFEYSGFENPDFHQPYIAEHGTSPEFVFFGDEDEAFQRLLAGFRSDVTQICAGSVPRWQGSGIIEPWDRAQIAAYDTLSSDLLGEDVRSGATELWWVPANFGSTAVAYNAEQVPAEDVASLSIFTNPAYAGRLSIPDNVDDAYALAYLATGVTNWADVTDEQFEAATAWLRSIHPNLLTYWVDPGEIQQLMASGQVLAAWVWNEVPVALAGEGFPVGFNRNTTEGSSVWLCGYVNMADGPGAEDLAYDYINAMHSEASAQPLLDNGFGTANTAALESLGAEQLEAAGLGSATVPLLAQLPISDEQRARQAEAFERIKAGF</sequence>
<dbReference type="InterPro" id="IPR006059">
    <property type="entry name" value="SBP"/>
</dbReference>
<evidence type="ECO:0000313" key="4">
    <source>
        <dbReference type="Proteomes" id="UP000526408"/>
    </source>
</evidence>
<evidence type="ECO:0000256" key="1">
    <source>
        <dbReference type="ARBA" id="ARBA00022729"/>
    </source>
</evidence>
<gene>
    <name evidence="3" type="ORF">HCU73_16050</name>
</gene>
<feature type="chain" id="PRO_5030934325" evidence="2">
    <location>
        <begin position="24"/>
        <end position="347"/>
    </location>
</feature>
<dbReference type="Gene3D" id="3.40.190.10">
    <property type="entry name" value="Periplasmic binding protein-like II"/>
    <property type="match status" value="2"/>
</dbReference>